<comment type="similarity">
    <text evidence="2 8">Belongs to the peptidase M16 family.</text>
</comment>
<gene>
    <name evidence="11" type="ORF">C5O25_09285</name>
</gene>
<dbReference type="GO" id="GO:0004222">
    <property type="term" value="F:metalloendopeptidase activity"/>
    <property type="evidence" value="ECO:0007669"/>
    <property type="project" value="InterPro"/>
</dbReference>
<evidence type="ECO:0000256" key="5">
    <source>
        <dbReference type="ARBA" id="ARBA00022801"/>
    </source>
</evidence>
<keyword evidence="12" id="KW-1185">Reference proteome</keyword>
<evidence type="ECO:0000256" key="7">
    <source>
        <dbReference type="ARBA" id="ARBA00023049"/>
    </source>
</evidence>
<dbReference type="EMBL" id="PUBV01000019">
    <property type="protein sequence ID" value="PWB06821.1"/>
    <property type="molecule type" value="Genomic_DNA"/>
</dbReference>
<name>A0A2V1IQZ8_9BACT</name>
<comment type="cofactor">
    <cofactor evidence="1">
        <name>Zn(2+)</name>
        <dbReference type="ChEBI" id="CHEBI:29105"/>
    </cofactor>
</comment>
<protein>
    <submittedName>
        <fullName evidence="11">Insulinase family protein</fullName>
    </submittedName>
</protein>
<dbReference type="GO" id="GO:0046872">
    <property type="term" value="F:metal ion binding"/>
    <property type="evidence" value="ECO:0007669"/>
    <property type="project" value="UniProtKB-KW"/>
</dbReference>
<dbReference type="GO" id="GO:0006508">
    <property type="term" value="P:proteolysis"/>
    <property type="evidence" value="ECO:0007669"/>
    <property type="project" value="UniProtKB-KW"/>
</dbReference>
<keyword evidence="4" id="KW-0479">Metal-binding</keyword>
<evidence type="ECO:0000259" key="10">
    <source>
        <dbReference type="Pfam" id="PF05193"/>
    </source>
</evidence>
<dbReference type="Proteomes" id="UP000244925">
    <property type="component" value="Unassembled WGS sequence"/>
</dbReference>
<keyword evidence="6" id="KW-0862">Zinc</keyword>
<dbReference type="AlphaFoldDB" id="A0A2V1IQZ8"/>
<evidence type="ECO:0000259" key="9">
    <source>
        <dbReference type="Pfam" id="PF00675"/>
    </source>
</evidence>
<accession>A0A2V1IQZ8</accession>
<dbReference type="InterPro" id="IPR050626">
    <property type="entry name" value="Peptidase_M16"/>
</dbReference>
<dbReference type="InterPro" id="IPR011765">
    <property type="entry name" value="Pept_M16_N"/>
</dbReference>
<feature type="domain" description="Peptidase M16 C-terminal" evidence="10">
    <location>
        <begin position="167"/>
        <end position="347"/>
    </location>
</feature>
<proteinExistence type="inferred from homology"/>
<evidence type="ECO:0000256" key="2">
    <source>
        <dbReference type="ARBA" id="ARBA00007261"/>
    </source>
</evidence>
<evidence type="ECO:0000256" key="1">
    <source>
        <dbReference type="ARBA" id="ARBA00001947"/>
    </source>
</evidence>
<feature type="non-terminal residue" evidence="11">
    <location>
        <position position="397"/>
    </location>
</feature>
<evidence type="ECO:0000313" key="11">
    <source>
        <dbReference type="EMBL" id="PWB06821.1"/>
    </source>
</evidence>
<sequence length="397" mass="44062">MIRSSSATLDNGLRIVHHADSYTPMVAVDLLYGVGARDEDPGHTGIAHLLEHMMFGGSANVPDFDRHTERACGWNNAWTSNDFTSFYSVVPAENIETIFWLESDRMLQPSFTSETFDVQRQVVIEEFKQTCLNRPYATLGHSLRALLYQVHPYRWPTIGLTPDHIASLTLDRVRTFFHANYTPDRAVLSVAGNIAFERVVELADKWFGNIPRGNVPRRILPAEPLPRAPRRLTVNGANEPQTSITIAYPMMAHGCEGYEAADIITDILAAGRASRFHQSLIAQGNVFTEADASILGSDQPGYIMVNGLIAPGIDNPEEQAEQTLLQQLSRLTDDGITPHELQRAVNRFESRFRYSKAGILAKAQALAKAAMQGYDINSVTARYRALTVDHVNATARA</sequence>
<organism evidence="11 12">
    <name type="scientific">Paramuribaculum intestinale</name>
    <dbReference type="NCBI Taxonomy" id="2094151"/>
    <lineage>
        <taxon>Bacteria</taxon>
        <taxon>Pseudomonadati</taxon>
        <taxon>Bacteroidota</taxon>
        <taxon>Bacteroidia</taxon>
        <taxon>Bacteroidales</taxon>
        <taxon>Muribaculaceae</taxon>
        <taxon>Paramuribaculum</taxon>
    </lineage>
</organism>
<dbReference type="SUPFAM" id="SSF63411">
    <property type="entry name" value="LuxS/MPP-like metallohydrolase"/>
    <property type="match status" value="2"/>
</dbReference>
<dbReference type="Pfam" id="PF05193">
    <property type="entry name" value="Peptidase_M16_C"/>
    <property type="match status" value="1"/>
</dbReference>
<dbReference type="PROSITE" id="PS00143">
    <property type="entry name" value="INSULINASE"/>
    <property type="match status" value="1"/>
</dbReference>
<dbReference type="PANTHER" id="PTHR43690:SF17">
    <property type="entry name" value="PROTEIN YHJJ"/>
    <property type="match status" value="1"/>
</dbReference>
<dbReference type="InterPro" id="IPR011249">
    <property type="entry name" value="Metalloenz_LuxS/M16"/>
</dbReference>
<evidence type="ECO:0000256" key="8">
    <source>
        <dbReference type="RuleBase" id="RU004447"/>
    </source>
</evidence>
<evidence type="ECO:0000256" key="3">
    <source>
        <dbReference type="ARBA" id="ARBA00022670"/>
    </source>
</evidence>
<comment type="caution">
    <text evidence="11">The sequence shown here is derived from an EMBL/GenBank/DDBJ whole genome shotgun (WGS) entry which is preliminary data.</text>
</comment>
<keyword evidence="5" id="KW-0378">Hydrolase</keyword>
<dbReference type="Gene3D" id="3.30.830.10">
    <property type="entry name" value="Metalloenzyme, LuxS/M16 peptidase-like"/>
    <property type="match status" value="2"/>
</dbReference>
<dbReference type="InterPro" id="IPR001431">
    <property type="entry name" value="Pept_M16_Zn_BS"/>
</dbReference>
<reference evidence="12" key="1">
    <citation type="submission" date="2018-02" db="EMBL/GenBank/DDBJ databases">
        <authorList>
            <person name="Clavel T."/>
            <person name="Strowig T."/>
        </authorList>
    </citation>
    <scope>NUCLEOTIDE SEQUENCE [LARGE SCALE GENOMIC DNA]</scope>
    <source>
        <strain evidence="12">DSM 100764</strain>
    </source>
</reference>
<evidence type="ECO:0000313" key="12">
    <source>
        <dbReference type="Proteomes" id="UP000244925"/>
    </source>
</evidence>
<evidence type="ECO:0000256" key="6">
    <source>
        <dbReference type="ARBA" id="ARBA00022833"/>
    </source>
</evidence>
<dbReference type="PANTHER" id="PTHR43690">
    <property type="entry name" value="NARDILYSIN"/>
    <property type="match status" value="1"/>
</dbReference>
<keyword evidence="3" id="KW-0645">Protease</keyword>
<evidence type="ECO:0000256" key="4">
    <source>
        <dbReference type="ARBA" id="ARBA00022723"/>
    </source>
</evidence>
<keyword evidence="7" id="KW-0482">Metalloprotease</keyword>
<feature type="domain" description="Peptidase M16 N-terminal" evidence="9">
    <location>
        <begin position="15"/>
        <end position="131"/>
    </location>
</feature>
<dbReference type="RefSeq" id="WP_107036462.1">
    <property type="nucleotide sequence ID" value="NZ_CAQWYH010000047.1"/>
</dbReference>
<dbReference type="InterPro" id="IPR007863">
    <property type="entry name" value="Peptidase_M16_C"/>
</dbReference>
<dbReference type="Pfam" id="PF00675">
    <property type="entry name" value="Peptidase_M16"/>
    <property type="match status" value="1"/>
</dbReference>